<dbReference type="PANTHER" id="PTHR30540">
    <property type="entry name" value="OSMOTIC STRESS POTASSIUM TRANSPORTER"/>
    <property type="match status" value="1"/>
</dbReference>
<dbReference type="GO" id="GO:0015079">
    <property type="term" value="F:potassium ion transmembrane transporter activity"/>
    <property type="evidence" value="ECO:0007669"/>
    <property type="project" value="InterPro"/>
</dbReference>
<dbReference type="KEGG" id="rarg:115756928"/>
<comment type="subcellular location">
    <subcellularLocation>
        <location evidence="1">Cell membrane</location>
        <topology evidence="1">Multi-pass membrane protein</topology>
    </subcellularLocation>
</comment>
<evidence type="ECO:0000259" key="4">
    <source>
        <dbReference type="Pfam" id="PF02705"/>
    </source>
</evidence>
<organism evidence="5 6">
    <name type="scientific">Rhodamnia argentea</name>
    <dbReference type="NCBI Taxonomy" id="178133"/>
    <lineage>
        <taxon>Eukaryota</taxon>
        <taxon>Viridiplantae</taxon>
        <taxon>Streptophyta</taxon>
        <taxon>Embryophyta</taxon>
        <taxon>Tracheophyta</taxon>
        <taxon>Spermatophyta</taxon>
        <taxon>Magnoliopsida</taxon>
        <taxon>eudicotyledons</taxon>
        <taxon>Gunneridae</taxon>
        <taxon>Pentapetalae</taxon>
        <taxon>rosids</taxon>
        <taxon>malvids</taxon>
        <taxon>Myrtales</taxon>
        <taxon>Myrtaceae</taxon>
        <taxon>Myrtoideae</taxon>
        <taxon>Myrteae</taxon>
        <taxon>Australasian group</taxon>
        <taxon>Rhodamnia</taxon>
    </lineage>
</organism>
<dbReference type="OrthoDB" id="1933643at2759"/>
<dbReference type="GO" id="GO:0005886">
    <property type="term" value="C:plasma membrane"/>
    <property type="evidence" value="ECO:0007669"/>
    <property type="project" value="UniProtKB-SubCell"/>
</dbReference>
<feature type="transmembrane region" description="Helical" evidence="3">
    <location>
        <begin position="109"/>
        <end position="127"/>
    </location>
</feature>
<keyword evidence="3" id="KW-1133">Transmembrane helix</keyword>
<dbReference type="PANTHER" id="PTHR30540:SF117">
    <property type="entry name" value="POTASSIUM TRANSPORTER"/>
    <property type="match status" value="1"/>
</dbReference>
<sequence length="198" mass="22130">MTQASTCPAFSSPTLWMQGTSGLGLWWKRLHSRLDLLRQLEVPSCRLRRASSMKSFLENRKAAKYLLLFVIMLGTAMVIGDGILTPCISVLLAVGGIREAARSLGDDQIMWISVVILILLLQVQRFGTYKVGYSFASILSVWFLSIGLIGIYNFARHDLGVIRALNPLYIVQFFMKNKKEAWSSFGGVIRRITGSPNI</sequence>
<dbReference type="InterPro" id="IPR053951">
    <property type="entry name" value="K_trans_N"/>
</dbReference>
<feature type="domain" description="K+ potassium transporter integral membrane" evidence="4">
    <location>
        <begin position="58"/>
        <end position="195"/>
    </location>
</feature>
<accession>A0A8B8QZW9</accession>
<dbReference type="Pfam" id="PF02705">
    <property type="entry name" value="K_trans"/>
    <property type="match status" value="1"/>
</dbReference>
<protein>
    <submittedName>
        <fullName evidence="6">Potassium transporter 20-like</fullName>
    </submittedName>
</protein>
<dbReference type="Proteomes" id="UP000827889">
    <property type="component" value="Chromosome 5"/>
</dbReference>
<comment type="similarity">
    <text evidence="2">Belongs to the HAK/KUP transporter (TC 2.A.72.3) family.</text>
</comment>
<evidence type="ECO:0000256" key="1">
    <source>
        <dbReference type="ARBA" id="ARBA00004651"/>
    </source>
</evidence>
<reference evidence="6" key="1">
    <citation type="submission" date="2025-08" db="UniProtKB">
        <authorList>
            <consortium name="RefSeq"/>
        </authorList>
    </citation>
    <scope>IDENTIFICATION</scope>
    <source>
        <tissue evidence="6">Leaf</tissue>
    </source>
</reference>
<keyword evidence="3" id="KW-0472">Membrane</keyword>
<feature type="transmembrane region" description="Helical" evidence="3">
    <location>
        <begin position="65"/>
        <end position="97"/>
    </location>
</feature>
<dbReference type="GeneID" id="115756928"/>
<evidence type="ECO:0000313" key="6">
    <source>
        <dbReference type="RefSeq" id="XP_030552769.1"/>
    </source>
</evidence>
<dbReference type="AlphaFoldDB" id="A0A8B8QZW9"/>
<evidence type="ECO:0000256" key="2">
    <source>
        <dbReference type="ARBA" id="ARBA00008440"/>
    </source>
</evidence>
<dbReference type="RefSeq" id="XP_030552769.1">
    <property type="nucleotide sequence ID" value="XM_030696909.1"/>
</dbReference>
<feature type="transmembrane region" description="Helical" evidence="3">
    <location>
        <begin position="133"/>
        <end position="155"/>
    </location>
</feature>
<evidence type="ECO:0000256" key="3">
    <source>
        <dbReference type="SAM" id="Phobius"/>
    </source>
</evidence>
<keyword evidence="5" id="KW-1185">Reference proteome</keyword>
<keyword evidence="3" id="KW-0812">Transmembrane</keyword>
<name>A0A8B8QZW9_9MYRT</name>
<dbReference type="InterPro" id="IPR003855">
    <property type="entry name" value="K+_transporter"/>
</dbReference>
<evidence type="ECO:0000313" key="5">
    <source>
        <dbReference type="Proteomes" id="UP000827889"/>
    </source>
</evidence>
<gene>
    <name evidence="6" type="primary">LOC115756928</name>
</gene>
<proteinExistence type="inferred from homology"/>